<accession>A0A9D2NRR6</accession>
<evidence type="ECO:0000313" key="1">
    <source>
        <dbReference type="EMBL" id="HJC35553.1"/>
    </source>
</evidence>
<gene>
    <name evidence="1" type="ORF">H9702_00275</name>
</gene>
<comment type="caution">
    <text evidence="1">The sequence shown here is derived from an EMBL/GenBank/DDBJ whole genome shotgun (WGS) entry which is preliminary data.</text>
</comment>
<reference evidence="1" key="1">
    <citation type="journal article" date="2021" name="PeerJ">
        <title>Extensive microbial diversity within the chicken gut microbiome revealed by metagenomics and culture.</title>
        <authorList>
            <person name="Gilroy R."/>
            <person name="Ravi A."/>
            <person name="Getino M."/>
            <person name="Pursley I."/>
            <person name="Horton D.L."/>
            <person name="Alikhan N.F."/>
            <person name="Baker D."/>
            <person name="Gharbi K."/>
            <person name="Hall N."/>
            <person name="Watson M."/>
            <person name="Adriaenssens E.M."/>
            <person name="Foster-Nyarko E."/>
            <person name="Jarju S."/>
            <person name="Secka A."/>
            <person name="Antonio M."/>
            <person name="Oren A."/>
            <person name="Chaudhuri R.R."/>
            <person name="La Ragione R."/>
            <person name="Hildebrand F."/>
            <person name="Pallen M.J."/>
        </authorList>
    </citation>
    <scope>NUCLEOTIDE SEQUENCE</scope>
    <source>
        <strain evidence="1">CHK187-11901</strain>
    </source>
</reference>
<reference evidence="1" key="2">
    <citation type="submission" date="2021-04" db="EMBL/GenBank/DDBJ databases">
        <authorList>
            <person name="Gilroy R."/>
        </authorList>
    </citation>
    <scope>NUCLEOTIDE SEQUENCE</scope>
    <source>
        <strain evidence="1">CHK187-11901</strain>
    </source>
</reference>
<name>A0A9D2NRR6_9FIRM</name>
<dbReference type="EMBL" id="DWWM01000001">
    <property type="protein sequence ID" value="HJC35553.1"/>
    <property type="molecule type" value="Genomic_DNA"/>
</dbReference>
<dbReference type="InterPro" id="IPR020296">
    <property type="entry name" value="Spore_Cse60"/>
</dbReference>
<dbReference type="Pfam" id="PF10957">
    <property type="entry name" value="Spore_Cse60"/>
    <property type="match status" value="1"/>
</dbReference>
<sequence>MMKVKIFDEEHEHDLEEDINRFLQENPDIMIRSLQFRTCCAANAEEQYYCFSALIAYENN</sequence>
<organism evidence="1 2">
    <name type="scientific">Candidatus Merdibacter merdavium</name>
    <dbReference type="NCBI Taxonomy" id="2838692"/>
    <lineage>
        <taxon>Bacteria</taxon>
        <taxon>Bacillati</taxon>
        <taxon>Bacillota</taxon>
        <taxon>Erysipelotrichia</taxon>
        <taxon>Erysipelotrichales</taxon>
        <taxon>Erysipelotrichaceae</taxon>
        <taxon>Merdibacter</taxon>
    </lineage>
</organism>
<protein>
    <submittedName>
        <fullName evidence="1">Sporulation protein Cse60</fullName>
    </submittedName>
</protein>
<dbReference type="AlphaFoldDB" id="A0A9D2NRR6"/>
<proteinExistence type="predicted"/>
<dbReference type="Proteomes" id="UP000823896">
    <property type="component" value="Unassembled WGS sequence"/>
</dbReference>
<evidence type="ECO:0000313" key="2">
    <source>
        <dbReference type="Proteomes" id="UP000823896"/>
    </source>
</evidence>